<evidence type="ECO:0000256" key="2">
    <source>
        <dbReference type="ARBA" id="ARBA00023125"/>
    </source>
</evidence>
<dbReference type="OrthoDB" id="3296001at2"/>
<dbReference type="InterPro" id="IPR001647">
    <property type="entry name" value="HTH_TetR"/>
</dbReference>
<evidence type="ECO:0000256" key="4">
    <source>
        <dbReference type="PROSITE-ProRule" id="PRU00335"/>
    </source>
</evidence>
<evidence type="ECO:0000259" key="5">
    <source>
        <dbReference type="PROSITE" id="PS50977"/>
    </source>
</evidence>
<dbReference type="InterPro" id="IPR009057">
    <property type="entry name" value="Homeodomain-like_sf"/>
</dbReference>
<dbReference type="PANTHER" id="PTHR30055:SF238">
    <property type="entry name" value="MYCOFACTOCIN BIOSYNTHESIS TRANSCRIPTIONAL REGULATOR MFTR-RELATED"/>
    <property type="match status" value="1"/>
</dbReference>
<reference evidence="6" key="1">
    <citation type="submission" date="2019-09" db="EMBL/GenBank/DDBJ databases">
        <authorList>
            <person name="Teo W.F.A."/>
            <person name="Duangmal K."/>
        </authorList>
    </citation>
    <scope>NUCLEOTIDE SEQUENCE [LARGE SCALE GENOMIC DNA]</scope>
    <source>
        <strain evidence="6">K81G1</strain>
    </source>
</reference>
<dbReference type="SUPFAM" id="SSF46689">
    <property type="entry name" value="Homeodomain-like"/>
    <property type="match status" value="1"/>
</dbReference>
<dbReference type="GO" id="GO:0003700">
    <property type="term" value="F:DNA-binding transcription factor activity"/>
    <property type="evidence" value="ECO:0007669"/>
    <property type="project" value="TreeGrafter"/>
</dbReference>
<keyword evidence="3" id="KW-0804">Transcription</keyword>
<evidence type="ECO:0000256" key="1">
    <source>
        <dbReference type="ARBA" id="ARBA00023015"/>
    </source>
</evidence>
<dbReference type="Pfam" id="PF17754">
    <property type="entry name" value="TetR_C_14"/>
    <property type="match status" value="1"/>
</dbReference>
<dbReference type="Gene3D" id="1.10.357.10">
    <property type="entry name" value="Tetracycline Repressor, domain 2"/>
    <property type="match status" value="1"/>
</dbReference>
<evidence type="ECO:0000313" key="6">
    <source>
        <dbReference type="EMBL" id="KAA9158572.1"/>
    </source>
</evidence>
<comment type="caution">
    <text evidence="6">The sequence shown here is derived from an EMBL/GenBank/DDBJ whole genome shotgun (WGS) entry which is preliminary data.</text>
</comment>
<dbReference type="EMBL" id="VMNW02000034">
    <property type="protein sequence ID" value="KAA9158572.1"/>
    <property type="molecule type" value="Genomic_DNA"/>
</dbReference>
<feature type="domain" description="HTH tetR-type" evidence="5">
    <location>
        <begin position="9"/>
        <end position="69"/>
    </location>
</feature>
<dbReference type="RefSeq" id="WP_144747489.1">
    <property type="nucleotide sequence ID" value="NZ_VMNW02000034.1"/>
</dbReference>
<dbReference type="Pfam" id="PF00440">
    <property type="entry name" value="TetR_N"/>
    <property type="match status" value="1"/>
</dbReference>
<evidence type="ECO:0000256" key="3">
    <source>
        <dbReference type="ARBA" id="ARBA00023163"/>
    </source>
</evidence>
<organism evidence="6 7">
    <name type="scientific">Amycolatopsis acidicola</name>
    <dbReference type="NCBI Taxonomy" id="2596893"/>
    <lineage>
        <taxon>Bacteria</taxon>
        <taxon>Bacillati</taxon>
        <taxon>Actinomycetota</taxon>
        <taxon>Actinomycetes</taxon>
        <taxon>Pseudonocardiales</taxon>
        <taxon>Pseudonocardiaceae</taxon>
        <taxon>Amycolatopsis</taxon>
    </lineage>
</organism>
<dbReference type="PANTHER" id="PTHR30055">
    <property type="entry name" value="HTH-TYPE TRANSCRIPTIONAL REGULATOR RUTR"/>
    <property type="match status" value="1"/>
</dbReference>
<dbReference type="GO" id="GO:0000976">
    <property type="term" value="F:transcription cis-regulatory region binding"/>
    <property type="evidence" value="ECO:0007669"/>
    <property type="project" value="TreeGrafter"/>
</dbReference>
<accession>A0A5N0V1F8</accession>
<name>A0A5N0V1F8_9PSEU</name>
<keyword evidence="7" id="KW-1185">Reference proteome</keyword>
<evidence type="ECO:0000313" key="7">
    <source>
        <dbReference type="Proteomes" id="UP000319769"/>
    </source>
</evidence>
<dbReference type="InterPro" id="IPR041347">
    <property type="entry name" value="MftR_C"/>
</dbReference>
<keyword evidence="1" id="KW-0805">Transcription regulation</keyword>
<dbReference type="InterPro" id="IPR050109">
    <property type="entry name" value="HTH-type_TetR-like_transc_reg"/>
</dbReference>
<dbReference type="PROSITE" id="PS50977">
    <property type="entry name" value="HTH_TETR_2"/>
    <property type="match status" value="1"/>
</dbReference>
<dbReference type="Proteomes" id="UP000319769">
    <property type="component" value="Unassembled WGS sequence"/>
</dbReference>
<dbReference type="Gene3D" id="1.10.10.60">
    <property type="entry name" value="Homeodomain-like"/>
    <property type="match status" value="1"/>
</dbReference>
<protein>
    <submittedName>
        <fullName evidence="6">TetR family transcriptional regulator</fullName>
    </submittedName>
</protein>
<dbReference type="AlphaFoldDB" id="A0A5N0V1F8"/>
<proteinExistence type="predicted"/>
<gene>
    <name evidence="6" type="ORF">FPZ12_022285</name>
</gene>
<feature type="DNA-binding region" description="H-T-H motif" evidence="4">
    <location>
        <begin position="32"/>
        <end position="51"/>
    </location>
</feature>
<keyword evidence="2 4" id="KW-0238">DNA-binding</keyword>
<sequence length="197" mass="21825">MGLRERKKRETRQALSDAALHLAVERGLEHVRVEDIAAAANVSPRTFNNYFPSKQAAIVWRATERTTGIAEQLRARPSGEPLWEALTEATLTQHASRDTPDESWLAGVRMMLENPALQGEFLRGSRAAEAELTLAVAERLGLGEQDLTPRLVAGAIQLAVQVASEQWLRADPPAPLETLLRQALSRIHIELDEKRPS</sequence>